<name>A0A8J3LIH2_9ACTN</name>
<sequence length="112" mass="11807">MIGQLLSRSDAGYRRWLASITDDVVADGVLVFCRDSLLERNATYGIGDWLTGCLMIGQEAIGDSSSGATVAAVRCCGPTWAASARTTSMSSHPPSTCGRIPASPCHPTRSCR</sequence>
<accession>A0A8J3LIH2</accession>
<reference evidence="2" key="1">
    <citation type="submission" date="2021-01" db="EMBL/GenBank/DDBJ databases">
        <title>Whole genome shotgun sequence of Catellatospora methionotrophica NBRC 14553.</title>
        <authorList>
            <person name="Komaki H."/>
            <person name="Tamura T."/>
        </authorList>
    </citation>
    <scope>NUCLEOTIDE SEQUENCE</scope>
    <source>
        <strain evidence="2">NBRC 14553</strain>
    </source>
</reference>
<dbReference type="Proteomes" id="UP000660339">
    <property type="component" value="Unassembled WGS sequence"/>
</dbReference>
<dbReference type="EMBL" id="BONJ01000045">
    <property type="protein sequence ID" value="GIG18928.1"/>
    <property type="molecule type" value="Genomic_DNA"/>
</dbReference>
<evidence type="ECO:0000256" key="1">
    <source>
        <dbReference type="SAM" id="MobiDB-lite"/>
    </source>
</evidence>
<organism evidence="2 3">
    <name type="scientific">Catellatospora methionotrophica</name>
    <dbReference type="NCBI Taxonomy" id="121620"/>
    <lineage>
        <taxon>Bacteria</taxon>
        <taxon>Bacillati</taxon>
        <taxon>Actinomycetota</taxon>
        <taxon>Actinomycetes</taxon>
        <taxon>Micromonosporales</taxon>
        <taxon>Micromonosporaceae</taxon>
        <taxon>Catellatospora</taxon>
    </lineage>
</organism>
<dbReference type="AlphaFoldDB" id="A0A8J3LIH2"/>
<gene>
    <name evidence="2" type="ORF">Cme02nite_72600</name>
</gene>
<proteinExistence type="predicted"/>
<comment type="caution">
    <text evidence="2">The sequence shown here is derived from an EMBL/GenBank/DDBJ whole genome shotgun (WGS) entry which is preliminary data.</text>
</comment>
<keyword evidence="3" id="KW-1185">Reference proteome</keyword>
<protein>
    <submittedName>
        <fullName evidence="2">Uncharacterized protein</fullName>
    </submittedName>
</protein>
<evidence type="ECO:0000313" key="3">
    <source>
        <dbReference type="Proteomes" id="UP000660339"/>
    </source>
</evidence>
<feature type="region of interest" description="Disordered" evidence="1">
    <location>
        <begin position="86"/>
        <end position="112"/>
    </location>
</feature>
<evidence type="ECO:0000313" key="2">
    <source>
        <dbReference type="EMBL" id="GIG18928.1"/>
    </source>
</evidence>